<evidence type="ECO:0000313" key="1">
    <source>
        <dbReference type="EMBL" id="MPC11329.1"/>
    </source>
</evidence>
<comment type="caution">
    <text evidence="1">The sequence shown here is derived from an EMBL/GenBank/DDBJ whole genome shotgun (WGS) entry which is preliminary data.</text>
</comment>
<sequence length="75" mass="8089">MQFKDLLPKHGNACTKHATTQPLSHYRGAHEGTDIRTALGKTFVVAFLLSLPQTALVSVFLAGPPAVQVYVATKK</sequence>
<protein>
    <submittedName>
        <fullName evidence="1">Uncharacterized protein</fullName>
    </submittedName>
</protein>
<accession>A0A5B7CPF9</accession>
<organism evidence="1 2">
    <name type="scientific">Portunus trituberculatus</name>
    <name type="common">Swimming crab</name>
    <name type="synonym">Neptunus trituberculatus</name>
    <dbReference type="NCBI Taxonomy" id="210409"/>
    <lineage>
        <taxon>Eukaryota</taxon>
        <taxon>Metazoa</taxon>
        <taxon>Ecdysozoa</taxon>
        <taxon>Arthropoda</taxon>
        <taxon>Crustacea</taxon>
        <taxon>Multicrustacea</taxon>
        <taxon>Malacostraca</taxon>
        <taxon>Eumalacostraca</taxon>
        <taxon>Eucarida</taxon>
        <taxon>Decapoda</taxon>
        <taxon>Pleocyemata</taxon>
        <taxon>Brachyura</taxon>
        <taxon>Eubrachyura</taxon>
        <taxon>Portunoidea</taxon>
        <taxon>Portunidae</taxon>
        <taxon>Portuninae</taxon>
        <taxon>Portunus</taxon>
    </lineage>
</organism>
<dbReference type="EMBL" id="VSRR010000158">
    <property type="protein sequence ID" value="MPC11329.1"/>
    <property type="molecule type" value="Genomic_DNA"/>
</dbReference>
<dbReference type="AlphaFoldDB" id="A0A5B7CPF9"/>
<dbReference type="Proteomes" id="UP000324222">
    <property type="component" value="Unassembled WGS sequence"/>
</dbReference>
<proteinExistence type="predicted"/>
<name>A0A5B7CPF9_PORTR</name>
<reference evidence="1 2" key="1">
    <citation type="submission" date="2019-05" db="EMBL/GenBank/DDBJ databases">
        <title>Another draft genome of Portunus trituberculatus and its Hox gene families provides insights of decapod evolution.</title>
        <authorList>
            <person name="Jeong J.-H."/>
            <person name="Song I."/>
            <person name="Kim S."/>
            <person name="Choi T."/>
            <person name="Kim D."/>
            <person name="Ryu S."/>
            <person name="Kim W."/>
        </authorList>
    </citation>
    <scope>NUCLEOTIDE SEQUENCE [LARGE SCALE GENOMIC DNA]</scope>
    <source>
        <tissue evidence="1">Muscle</tissue>
    </source>
</reference>
<keyword evidence="2" id="KW-1185">Reference proteome</keyword>
<evidence type="ECO:0000313" key="2">
    <source>
        <dbReference type="Proteomes" id="UP000324222"/>
    </source>
</evidence>
<gene>
    <name evidence="1" type="ORF">E2C01_003992</name>
</gene>